<gene>
    <name evidence="3" type="ORF">GE300_19545</name>
</gene>
<comment type="caution">
    <text evidence="3">The sequence shown here is derived from an EMBL/GenBank/DDBJ whole genome shotgun (WGS) entry which is preliminary data.</text>
</comment>
<feature type="transmembrane region" description="Helical" evidence="1">
    <location>
        <begin position="86"/>
        <end position="105"/>
    </location>
</feature>
<keyword evidence="1" id="KW-0472">Membrane</keyword>
<keyword evidence="4" id="KW-1185">Reference proteome</keyword>
<dbReference type="EMBL" id="WIND01000026">
    <property type="protein sequence ID" value="MSU91774.1"/>
    <property type="molecule type" value="Genomic_DNA"/>
</dbReference>
<dbReference type="Proteomes" id="UP000474957">
    <property type="component" value="Unassembled WGS sequence"/>
</dbReference>
<evidence type="ECO:0000259" key="2">
    <source>
        <dbReference type="Pfam" id="PF00892"/>
    </source>
</evidence>
<organism evidence="3 4">
    <name type="scientific">Halovulum marinum</name>
    <dbReference type="NCBI Taxonomy" id="2662447"/>
    <lineage>
        <taxon>Bacteria</taxon>
        <taxon>Pseudomonadati</taxon>
        <taxon>Pseudomonadota</taxon>
        <taxon>Alphaproteobacteria</taxon>
        <taxon>Rhodobacterales</taxon>
        <taxon>Paracoccaceae</taxon>
        <taxon>Halovulum</taxon>
    </lineage>
</organism>
<feature type="transmembrane region" description="Helical" evidence="1">
    <location>
        <begin position="249"/>
        <end position="267"/>
    </location>
</feature>
<feature type="transmembrane region" description="Helical" evidence="1">
    <location>
        <begin position="226"/>
        <end position="243"/>
    </location>
</feature>
<feature type="transmembrane region" description="Helical" evidence="1">
    <location>
        <begin position="30"/>
        <end position="53"/>
    </location>
</feature>
<feature type="domain" description="EamA" evidence="2">
    <location>
        <begin position="13"/>
        <end position="128"/>
    </location>
</feature>
<keyword evidence="1" id="KW-1133">Transmembrane helix</keyword>
<proteinExistence type="predicted"/>
<feature type="transmembrane region" description="Helical" evidence="1">
    <location>
        <begin position="114"/>
        <end position="132"/>
    </location>
</feature>
<dbReference type="InterPro" id="IPR000620">
    <property type="entry name" value="EamA_dom"/>
</dbReference>
<dbReference type="Gene3D" id="1.10.3730.20">
    <property type="match status" value="1"/>
</dbReference>
<dbReference type="SUPFAM" id="SSF103481">
    <property type="entry name" value="Multidrug resistance efflux transporter EmrE"/>
    <property type="match status" value="2"/>
</dbReference>
<name>A0A6L5Z6T8_9RHOB</name>
<feature type="transmembrane region" description="Helical" evidence="1">
    <location>
        <begin position="166"/>
        <end position="187"/>
    </location>
</feature>
<evidence type="ECO:0000313" key="4">
    <source>
        <dbReference type="Proteomes" id="UP000474957"/>
    </source>
</evidence>
<feature type="transmembrane region" description="Helical" evidence="1">
    <location>
        <begin position="138"/>
        <end position="154"/>
    </location>
</feature>
<dbReference type="InterPro" id="IPR037185">
    <property type="entry name" value="EmrE-like"/>
</dbReference>
<feature type="domain" description="EamA" evidence="2">
    <location>
        <begin position="136"/>
        <end position="259"/>
    </location>
</feature>
<accession>A0A6L5Z6T8</accession>
<reference evidence="3 4" key="1">
    <citation type="submission" date="2019-10" db="EMBL/GenBank/DDBJ databases">
        <title>Cognatihalovulum marinum gen. nov. sp. nov., a new member of the family Rhodobacteraceae isolated from deep seawater of the Northwest Indian Ocean.</title>
        <authorList>
            <person name="Ruan C."/>
            <person name="Wang J."/>
            <person name="Zheng X."/>
            <person name="Song L."/>
            <person name="Zhu Y."/>
            <person name="Huang Y."/>
            <person name="Lu Z."/>
            <person name="Du W."/>
            <person name="Huang L."/>
            <person name="Dai X."/>
        </authorList>
    </citation>
    <scope>NUCLEOTIDE SEQUENCE [LARGE SCALE GENOMIC DNA]</scope>
    <source>
        <strain evidence="3 4">2CG4</strain>
    </source>
</reference>
<sequence length="271" mass="28070">MAVAMTMIPLGDTAGKLLIQQHGMAPVFVAWARFALGTALAAAIVFGSGAGLAPLRDWRSYLRGAFIVGTIVCMLTAVATEPIATVFAAFFIGPLLSYLLSVLFLGESVGPRRTALLVLGFAGVLLAVRPGFGMTPGLGFAVLAGVFYGCYLTASRWLSGRGSPQTLLLAQLALGFVVLGPPGLAAWPEGDWAWGPLAVSGGASFLGNLLLLAAYRLMPATRLAPFIYFQLVAATALGAAVFGEWPDGPTLAGIGLLLATGFASLALRRDR</sequence>
<protein>
    <submittedName>
        <fullName evidence="3">EamA family transporter</fullName>
    </submittedName>
</protein>
<dbReference type="PANTHER" id="PTHR22911">
    <property type="entry name" value="ACYL-MALONYL CONDENSING ENZYME-RELATED"/>
    <property type="match status" value="1"/>
</dbReference>
<evidence type="ECO:0000256" key="1">
    <source>
        <dbReference type="SAM" id="Phobius"/>
    </source>
</evidence>
<feature type="transmembrane region" description="Helical" evidence="1">
    <location>
        <begin position="193"/>
        <end position="214"/>
    </location>
</feature>
<feature type="transmembrane region" description="Helical" evidence="1">
    <location>
        <begin position="60"/>
        <end position="80"/>
    </location>
</feature>
<dbReference type="PANTHER" id="PTHR22911:SF103">
    <property type="entry name" value="BLR2811 PROTEIN"/>
    <property type="match status" value="1"/>
</dbReference>
<keyword evidence="1" id="KW-0812">Transmembrane</keyword>
<dbReference type="GO" id="GO:0016020">
    <property type="term" value="C:membrane"/>
    <property type="evidence" value="ECO:0007669"/>
    <property type="project" value="InterPro"/>
</dbReference>
<dbReference type="Pfam" id="PF00892">
    <property type="entry name" value="EamA"/>
    <property type="match status" value="2"/>
</dbReference>
<dbReference type="AlphaFoldDB" id="A0A6L5Z6T8"/>
<evidence type="ECO:0000313" key="3">
    <source>
        <dbReference type="EMBL" id="MSU91774.1"/>
    </source>
</evidence>